<dbReference type="NCBIfam" id="NF033668">
    <property type="entry name" value="rSAM_PA0069"/>
    <property type="match status" value="1"/>
</dbReference>
<protein>
    <submittedName>
        <fullName evidence="5">PA0069 family radical SAM protein</fullName>
    </submittedName>
</protein>
<dbReference type="PANTHER" id="PTHR43432:SF3">
    <property type="entry name" value="SLR0285 PROTEIN"/>
    <property type="match status" value="1"/>
</dbReference>
<dbReference type="Pfam" id="PF04055">
    <property type="entry name" value="Radical_SAM"/>
    <property type="match status" value="1"/>
</dbReference>
<dbReference type="Proteomes" id="UP001200557">
    <property type="component" value="Unassembled WGS sequence"/>
</dbReference>
<name>A0ABS9CZJ1_9RHOB</name>
<feature type="domain" description="Radical SAM core" evidence="4">
    <location>
        <begin position="64"/>
        <end position="301"/>
    </location>
</feature>
<dbReference type="Gene3D" id="3.80.30.30">
    <property type="match status" value="1"/>
</dbReference>
<evidence type="ECO:0000259" key="4">
    <source>
        <dbReference type="PROSITE" id="PS51918"/>
    </source>
</evidence>
<comment type="caution">
    <text evidence="5">The sequence shown here is derived from an EMBL/GenBank/DDBJ whole genome shotgun (WGS) entry which is preliminary data.</text>
</comment>
<dbReference type="InterPro" id="IPR006638">
    <property type="entry name" value="Elp3/MiaA/NifB-like_rSAM"/>
</dbReference>
<dbReference type="SUPFAM" id="SSF102114">
    <property type="entry name" value="Radical SAM enzymes"/>
    <property type="match status" value="1"/>
</dbReference>
<evidence type="ECO:0000313" key="6">
    <source>
        <dbReference type="Proteomes" id="UP001200557"/>
    </source>
</evidence>
<dbReference type="InterPro" id="IPR007197">
    <property type="entry name" value="rSAM"/>
</dbReference>
<dbReference type="CDD" id="cd01335">
    <property type="entry name" value="Radical_SAM"/>
    <property type="match status" value="1"/>
</dbReference>
<dbReference type="PANTHER" id="PTHR43432">
    <property type="entry name" value="SLR0285 PROTEIN"/>
    <property type="match status" value="1"/>
</dbReference>
<dbReference type="EMBL" id="JAKGAQ010000005">
    <property type="protein sequence ID" value="MCF2872691.1"/>
    <property type="molecule type" value="Genomic_DNA"/>
</dbReference>
<proteinExistence type="predicted"/>
<keyword evidence="1" id="KW-0479">Metal-binding</keyword>
<accession>A0ABS9CZJ1</accession>
<sequence length="359" mass="39839">MTELGDSRNITAKGRAAVSNAVGRFEPYARVAVDDGWDAPDVGVLRTQVAEEVPRSVISRNTSPDVPFDRSVNPYRGCEHGCIYCFARPGHAWLGMSPGQDFESRLIARPTAPKVLEAELRKKGYRADVLAIGTYTDPYQPIEKTYGIMREILEVLRDFHHPVSIVTKGSLIERDIDILRDLAADNLVRVGVSVTTLDPKISRLMEPRVPSPKRRLQVIERLAQAGIPVTVSASPLIPALTDHELEAILTSAADAGATAATSIMLRLPSEVAPLFEEWVNIHFPDRAKRILGRIRELHGGALYEAKFGTRMTGQGIWAQQMKQRLTIARTRLGLDGLRVPLRRDLFKVPPRKGDQLCLF</sequence>
<dbReference type="SFLD" id="SFLDG01084">
    <property type="entry name" value="Uncharacterised_Radical_SAM_Su"/>
    <property type="match status" value="1"/>
</dbReference>
<keyword evidence="2" id="KW-0408">Iron</keyword>
<dbReference type="SMART" id="SM00729">
    <property type="entry name" value="Elp3"/>
    <property type="match status" value="1"/>
</dbReference>
<evidence type="ECO:0000313" key="5">
    <source>
        <dbReference type="EMBL" id="MCF2872691.1"/>
    </source>
</evidence>
<gene>
    <name evidence="5" type="ORF">L0664_16595</name>
</gene>
<dbReference type="PROSITE" id="PS51918">
    <property type="entry name" value="RADICAL_SAM"/>
    <property type="match status" value="1"/>
</dbReference>
<organism evidence="5 6">
    <name type="scientific">Octadecabacter dasysiphoniae</name>
    <dbReference type="NCBI Taxonomy" id="2909341"/>
    <lineage>
        <taxon>Bacteria</taxon>
        <taxon>Pseudomonadati</taxon>
        <taxon>Pseudomonadota</taxon>
        <taxon>Alphaproteobacteria</taxon>
        <taxon>Rhodobacterales</taxon>
        <taxon>Roseobacteraceae</taxon>
        <taxon>Octadecabacter</taxon>
    </lineage>
</organism>
<dbReference type="InterPro" id="IPR058240">
    <property type="entry name" value="rSAM_sf"/>
</dbReference>
<dbReference type="SFLD" id="SFLDS00029">
    <property type="entry name" value="Radical_SAM"/>
    <property type="match status" value="1"/>
</dbReference>
<dbReference type="RefSeq" id="WP_235227021.1">
    <property type="nucleotide sequence ID" value="NZ_JAKGAQ010000005.1"/>
</dbReference>
<reference evidence="5 6" key="1">
    <citation type="submission" date="2022-01" db="EMBL/GenBank/DDBJ databases">
        <title>Octadecabacter sp. nov., isolated from a marine alga.</title>
        <authorList>
            <person name="Jin M.S."/>
            <person name="Kim H.M."/>
            <person name="Han D.M."/>
            <person name="Jung J.J."/>
            <person name="Jeon C.O."/>
        </authorList>
    </citation>
    <scope>NUCLEOTIDE SEQUENCE [LARGE SCALE GENOMIC DNA]</scope>
    <source>
        <strain evidence="5 6">G9-8</strain>
    </source>
</reference>
<evidence type="ECO:0000256" key="2">
    <source>
        <dbReference type="ARBA" id="ARBA00023004"/>
    </source>
</evidence>
<evidence type="ECO:0000256" key="1">
    <source>
        <dbReference type="ARBA" id="ARBA00022723"/>
    </source>
</evidence>
<keyword evidence="6" id="KW-1185">Reference proteome</keyword>
<dbReference type="InterPro" id="IPR040086">
    <property type="entry name" value="MJ0683-like"/>
</dbReference>
<keyword evidence="3" id="KW-0411">Iron-sulfur</keyword>
<evidence type="ECO:0000256" key="3">
    <source>
        <dbReference type="ARBA" id="ARBA00023014"/>
    </source>
</evidence>